<keyword evidence="6" id="KW-0675">Receptor</keyword>
<dbReference type="PRINTS" id="PR00260">
    <property type="entry name" value="CHEMTRNSDUCR"/>
</dbReference>
<evidence type="ECO:0000256" key="3">
    <source>
        <dbReference type="PROSITE-ProRule" id="PRU00284"/>
    </source>
</evidence>
<name>A0A975GG05_9BACT</name>
<evidence type="ECO:0000256" key="4">
    <source>
        <dbReference type="SAM" id="MobiDB-lite"/>
    </source>
</evidence>
<feature type="region of interest" description="Disordered" evidence="4">
    <location>
        <begin position="200"/>
        <end position="251"/>
    </location>
</feature>
<dbReference type="PANTHER" id="PTHR43531:SF11">
    <property type="entry name" value="METHYL-ACCEPTING CHEMOTAXIS PROTEIN 3"/>
    <property type="match status" value="1"/>
</dbReference>
<dbReference type="RefSeq" id="WP_207691480.1">
    <property type="nucleotide sequence ID" value="NZ_CP061799.1"/>
</dbReference>
<evidence type="ECO:0000256" key="1">
    <source>
        <dbReference type="ARBA" id="ARBA00022500"/>
    </source>
</evidence>
<evidence type="ECO:0000256" key="2">
    <source>
        <dbReference type="ARBA" id="ARBA00029447"/>
    </source>
</evidence>
<dbReference type="AlphaFoldDB" id="A0A975GG05"/>
<dbReference type="Proteomes" id="UP000663720">
    <property type="component" value="Chromosome"/>
</dbReference>
<reference evidence="6" key="1">
    <citation type="journal article" date="2021" name="Microb. Physiol.">
        <title>Proteogenomic Insights into the Physiology of Marine, Sulfate-Reducing, Filamentous Desulfonema limicola and Desulfonema magnum.</title>
        <authorList>
            <person name="Schnaars V."/>
            <person name="Wohlbrand L."/>
            <person name="Scheve S."/>
            <person name="Hinrichs C."/>
            <person name="Reinhardt R."/>
            <person name="Rabus R."/>
        </authorList>
    </citation>
    <scope>NUCLEOTIDE SEQUENCE</scope>
    <source>
        <strain evidence="6">5ac10</strain>
    </source>
</reference>
<sequence>MEIAKTVEKTVKAMNEIEEKISIIEEIARETNMLALNASIEAARAGEHGKGFTVVALEVKKLAEHSRVAAAKINELSTSSVEVAEKAAELLKKTAPDIQKTADLVQEISAACNEQSTGAEQINLAIHQLDQVIQQNASASEQMSASAENLSSSAEELSAGAGKMASQASQLQDAVAFFKIGDIQNQDDDYDNDDEFLLIKKEKHKNTRSVNPKKSQKKPEKGIKKDQSGFELDMAGRVTSKDRLDDEFENF</sequence>
<feature type="compositionally biased region" description="Basic and acidic residues" evidence="4">
    <location>
        <begin position="217"/>
        <end position="228"/>
    </location>
</feature>
<organism evidence="6 7">
    <name type="scientific">Desulfonema limicola</name>
    <dbReference type="NCBI Taxonomy" id="45656"/>
    <lineage>
        <taxon>Bacteria</taxon>
        <taxon>Pseudomonadati</taxon>
        <taxon>Thermodesulfobacteriota</taxon>
        <taxon>Desulfobacteria</taxon>
        <taxon>Desulfobacterales</taxon>
        <taxon>Desulfococcaceae</taxon>
        <taxon>Desulfonema</taxon>
    </lineage>
</organism>
<protein>
    <submittedName>
        <fullName evidence="6">Methyl-accepting chemotaxis receptor protein</fullName>
    </submittedName>
</protein>
<accession>A0A975GG05</accession>
<keyword evidence="1" id="KW-0145">Chemotaxis</keyword>
<keyword evidence="3" id="KW-0807">Transducer</keyword>
<dbReference type="PROSITE" id="PS50111">
    <property type="entry name" value="CHEMOTAXIS_TRANSDUC_2"/>
    <property type="match status" value="1"/>
</dbReference>
<dbReference type="GO" id="GO:0006935">
    <property type="term" value="P:chemotaxis"/>
    <property type="evidence" value="ECO:0007669"/>
    <property type="project" value="UniProtKB-KW"/>
</dbReference>
<dbReference type="GO" id="GO:0004888">
    <property type="term" value="F:transmembrane signaling receptor activity"/>
    <property type="evidence" value="ECO:0007669"/>
    <property type="project" value="InterPro"/>
</dbReference>
<dbReference type="KEGG" id="dli:dnl_20470"/>
<dbReference type="SMART" id="SM00283">
    <property type="entry name" value="MA"/>
    <property type="match status" value="1"/>
</dbReference>
<dbReference type="InterPro" id="IPR004089">
    <property type="entry name" value="MCPsignal_dom"/>
</dbReference>
<feature type="domain" description="Methyl-accepting transducer" evidence="5">
    <location>
        <begin position="1"/>
        <end position="151"/>
    </location>
</feature>
<gene>
    <name evidence="6" type="ORF">dnl_20470</name>
</gene>
<dbReference type="InterPro" id="IPR051310">
    <property type="entry name" value="MCP_chemotaxis"/>
</dbReference>
<evidence type="ECO:0000313" key="6">
    <source>
        <dbReference type="EMBL" id="QTA79769.1"/>
    </source>
</evidence>
<dbReference type="Pfam" id="PF00015">
    <property type="entry name" value="MCPsignal"/>
    <property type="match status" value="1"/>
</dbReference>
<proteinExistence type="inferred from homology"/>
<dbReference type="SUPFAM" id="SSF58104">
    <property type="entry name" value="Methyl-accepting chemotaxis protein (MCP) signaling domain"/>
    <property type="match status" value="1"/>
</dbReference>
<dbReference type="InterPro" id="IPR004090">
    <property type="entry name" value="Chemotax_Me-accpt_rcpt"/>
</dbReference>
<dbReference type="GO" id="GO:0007165">
    <property type="term" value="P:signal transduction"/>
    <property type="evidence" value="ECO:0007669"/>
    <property type="project" value="UniProtKB-KW"/>
</dbReference>
<keyword evidence="7" id="KW-1185">Reference proteome</keyword>
<evidence type="ECO:0000313" key="7">
    <source>
        <dbReference type="Proteomes" id="UP000663720"/>
    </source>
</evidence>
<dbReference type="PANTHER" id="PTHR43531">
    <property type="entry name" value="PROTEIN ICFG"/>
    <property type="match status" value="1"/>
</dbReference>
<evidence type="ECO:0000259" key="5">
    <source>
        <dbReference type="PROSITE" id="PS50111"/>
    </source>
</evidence>
<comment type="similarity">
    <text evidence="2">Belongs to the methyl-accepting chemotaxis (MCP) protein family.</text>
</comment>
<dbReference type="EMBL" id="CP061799">
    <property type="protein sequence ID" value="QTA79769.1"/>
    <property type="molecule type" value="Genomic_DNA"/>
</dbReference>
<dbReference type="Gene3D" id="1.10.287.950">
    <property type="entry name" value="Methyl-accepting chemotaxis protein"/>
    <property type="match status" value="1"/>
</dbReference>
<dbReference type="GO" id="GO:0005886">
    <property type="term" value="C:plasma membrane"/>
    <property type="evidence" value="ECO:0007669"/>
    <property type="project" value="TreeGrafter"/>
</dbReference>